<evidence type="ECO:0000313" key="3">
    <source>
        <dbReference type="EMBL" id="MCD5309860.1"/>
    </source>
</evidence>
<evidence type="ECO:0000256" key="1">
    <source>
        <dbReference type="ARBA" id="ARBA00022500"/>
    </source>
</evidence>
<feature type="domain" description="Chemotaxis phosphatase CheX-like" evidence="2">
    <location>
        <begin position="74"/>
        <end position="124"/>
    </location>
</feature>
<reference evidence="3" key="1">
    <citation type="submission" date="2021-11" db="EMBL/GenBank/DDBJ databases">
        <title>Streptomyces corallinus and Kineosporia corallina sp. nov., two new coral-derived marine actinobacteria.</title>
        <authorList>
            <person name="Buangrab K."/>
            <person name="Sutthacheep M."/>
            <person name="Yeemin T."/>
            <person name="Harunari E."/>
            <person name="Igarashi Y."/>
            <person name="Sripreechasak P."/>
            <person name="Kanchanasin P."/>
            <person name="Tanasupawat S."/>
            <person name="Phongsopitanun W."/>
        </authorList>
    </citation>
    <scope>NUCLEOTIDE SEQUENCE</scope>
    <source>
        <strain evidence="3">JCM 31032</strain>
    </source>
</reference>
<proteinExistence type="predicted"/>
<evidence type="ECO:0000259" key="2">
    <source>
        <dbReference type="Pfam" id="PF13690"/>
    </source>
</evidence>
<name>A0A9X1N958_9ACTN</name>
<organism evidence="3 4">
    <name type="scientific">Kineosporia babensis</name>
    <dbReference type="NCBI Taxonomy" id="499548"/>
    <lineage>
        <taxon>Bacteria</taxon>
        <taxon>Bacillati</taxon>
        <taxon>Actinomycetota</taxon>
        <taxon>Actinomycetes</taxon>
        <taxon>Kineosporiales</taxon>
        <taxon>Kineosporiaceae</taxon>
        <taxon>Kineosporia</taxon>
    </lineage>
</organism>
<dbReference type="InterPro" id="IPR028051">
    <property type="entry name" value="CheX-like_dom"/>
</dbReference>
<comment type="caution">
    <text evidence="3">The sequence shown here is derived from an EMBL/GenBank/DDBJ whole genome shotgun (WGS) entry which is preliminary data.</text>
</comment>
<dbReference type="Gene3D" id="3.40.1550.10">
    <property type="entry name" value="CheC-like"/>
    <property type="match status" value="1"/>
</dbReference>
<dbReference type="Pfam" id="PF13690">
    <property type="entry name" value="CheX"/>
    <property type="match status" value="1"/>
</dbReference>
<keyword evidence="1" id="KW-0145">Chemotaxis</keyword>
<dbReference type="EMBL" id="JAJOMB010000001">
    <property type="protein sequence ID" value="MCD5309860.1"/>
    <property type="molecule type" value="Genomic_DNA"/>
</dbReference>
<keyword evidence="4" id="KW-1185">Reference proteome</keyword>
<dbReference type="GO" id="GO:0006935">
    <property type="term" value="P:chemotaxis"/>
    <property type="evidence" value="ECO:0007669"/>
    <property type="project" value="UniProtKB-KW"/>
</dbReference>
<gene>
    <name evidence="3" type="ORF">LR394_03060</name>
</gene>
<dbReference type="Proteomes" id="UP001138997">
    <property type="component" value="Unassembled WGS sequence"/>
</dbReference>
<sequence>MSVFTGLDDGLREELGVILTDVLSSVLRQEAIVTTNQLPHGSSVTSRLAIHDRSDETPGSEGEFAVIEVRVGIGLARVMAARMMSMSTPDTPDLVDAIAEISNIAGGNVKTLLCHHARLSLPSAQISDVEEFAAARPADASTYVRAIVLGHVAQLAIHPDAPVADLLWPPTNSDSTLEPTA</sequence>
<dbReference type="AlphaFoldDB" id="A0A9X1N958"/>
<dbReference type="RefSeq" id="WP_231438776.1">
    <property type="nucleotide sequence ID" value="NZ_JAJOMB010000001.1"/>
</dbReference>
<dbReference type="SUPFAM" id="SSF103039">
    <property type="entry name" value="CheC-like"/>
    <property type="match status" value="1"/>
</dbReference>
<evidence type="ECO:0000313" key="4">
    <source>
        <dbReference type="Proteomes" id="UP001138997"/>
    </source>
</evidence>
<accession>A0A9X1N958</accession>
<dbReference type="InterPro" id="IPR028976">
    <property type="entry name" value="CheC-like_sf"/>
</dbReference>
<protein>
    <recommendedName>
        <fullName evidence="2">Chemotaxis phosphatase CheX-like domain-containing protein</fullName>
    </recommendedName>
</protein>